<feature type="binding site" description="covalent" evidence="8">
    <location>
        <position position="69"/>
    </location>
    <ligand>
        <name>heme c</name>
        <dbReference type="ChEBI" id="CHEBI:61717"/>
        <label>1</label>
    </ligand>
</feature>
<feature type="chain" id="PRO_5004546635" evidence="10">
    <location>
        <begin position="22"/>
        <end position="237"/>
    </location>
</feature>
<dbReference type="GO" id="GO:0009055">
    <property type="term" value="F:electron transfer activity"/>
    <property type="evidence" value="ECO:0007669"/>
    <property type="project" value="InterPro"/>
</dbReference>
<name>S6B8T7_SULDS</name>
<feature type="binding site" description="covalent" evidence="8">
    <location>
        <position position="66"/>
    </location>
    <ligand>
        <name>heme c</name>
        <dbReference type="ChEBI" id="CHEBI:61717"/>
        <label>1</label>
    </ligand>
</feature>
<dbReference type="EMBL" id="AP013066">
    <property type="protein sequence ID" value="BAN36732.1"/>
    <property type="molecule type" value="Genomic_DNA"/>
</dbReference>
<sequence>MKKLCFLALALALVQTLPALAGAPQQPKAPGIESKDYVWNEPVGEKAEILKLKGDAERGRIAYRVCQGCHKPDGAGLRDGTYPQLAGQHATVLIKQMADVRDGRRENPKMFPFAGKHIIDMQEIADVAVYLQNMKIPHDNGKGPGTSLARGKELYKSDCHDCHGENGEGNEKKFYPVLAGQHYKYMLRQIMNIRDGKRGNANPKMVKVVQNFNDADMEAVVDYMSRLSMPERSAVRK</sequence>
<dbReference type="PROSITE" id="PS51007">
    <property type="entry name" value="CYTC"/>
    <property type="match status" value="2"/>
</dbReference>
<keyword evidence="6" id="KW-0249">Electron transport</keyword>
<dbReference type="InterPro" id="IPR050597">
    <property type="entry name" value="Cytochrome_c_Oxidase_Subunit"/>
</dbReference>
<dbReference type="Proteomes" id="UP000015559">
    <property type="component" value="Chromosome"/>
</dbReference>
<dbReference type="Pfam" id="PF00034">
    <property type="entry name" value="Cytochrom_C"/>
    <property type="match status" value="2"/>
</dbReference>
<evidence type="ECO:0000256" key="10">
    <source>
        <dbReference type="SAM" id="SignalP"/>
    </source>
</evidence>
<dbReference type="InterPro" id="IPR009056">
    <property type="entry name" value="Cyt_c-like_dom"/>
</dbReference>
<evidence type="ECO:0000256" key="8">
    <source>
        <dbReference type="PIRSR" id="PIRSR000005-1"/>
    </source>
</evidence>
<proteinExistence type="predicted"/>
<evidence type="ECO:0000256" key="2">
    <source>
        <dbReference type="ARBA" id="ARBA00022448"/>
    </source>
</evidence>
<evidence type="ECO:0000256" key="6">
    <source>
        <dbReference type="ARBA" id="ARBA00022982"/>
    </source>
</evidence>
<evidence type="ECO:0000256" key="1">
    <source>
        <dbReference type="ARBA" id="ARBA00004418"/>
    </source>
</evidence>
<keyword evidence="2" id="KW-0813">Transport</keyword>
<evidence type="ECO:0000313" key="13">
    <source>
        <dbReference type="Proteomes" id="UP000015559"/>
    </source>
</evidence>
<dbReference type="PANTHER" id="PTHR33751">
    <property type="entry name" value="CBB3-TYPE CYTOCHROME C OXIDASE SUBUNIT FIXP"/>
    <property type="match status" value="1"/>
</dbReference>
<keyword evidence="10" id="KW-0732">Signal</keyword>
<dbReference type="OrthoDB" id="9809720at2"/>
<dbReference type="PIRSF" id="PIRSF000005">
    <property type="entry name" value="Cytochrome_c4"/>
    <property type="match status" value="1"/>
</dbReference>
<evidence type="ECO:0000256" key="3">
    <source>
        <dbReference type="ARBA" id="ARBA00022617"/>
    </source>
</evidence>
<dbReference type="STRING" id="1163617.SCD_n02933"/>
<dbReference type="GO" id="GO:0005506">
    <property type="term" value="F:iron ion binding"/>
    <property type="evidence" value="ECO:0007669"/>
    <property type="project" value="InterPro"/>
</dbReference>
<comment type="PTM">
    <text evidence="8">Binds 2 heme c groups covalently per subunit.</text>
</comment>
<dbReference type="HOGENOM" id="CLU_076280_1_0_4"/>
<keyword evidence="13" id="KW-1185">Reference proteome</keyword>
<keyword evidence="3 8" id="KW-0349">Heme</keyword>
<dbReference type="InterPro" id="IPR036909">
    <property type="entry name" value="Cyt_c-like_dom_sf"/>
</dbReference>
<feature type="binding site" description="axial binding residue" evidence="9">
    <location>
        <position position="70"/>
    </location>
    <ligand>
        <name>heme c</name>
        <dbReference type="ChEBI" id="CHEBI:61717"/>
        <label>1</label>
    </ligand>
    <ligandPart>
        <name>Fe</name>
        <dbReference type="ChEBI" id="CHEBI:18248"/>
    </ligandPart>
</feature>
<protein>
    <submittedName>
        <fullName evidence="12">Cytochrome c553</fullName>
    </submittedName>
</protein>
<feature type="binding site" description="axial binding residue" evidence="9">
    <location>
        <position position="110"/>
    </location>
    <ligand>
        <name>heme c</name>
        <dbReference type="ChEBI" id="CHEBI:61717"/>
        <label>1</label>
    </ligand>
    <ligandPart>
        <name>Fe</name>
        <dbReference type="ChEBI" id="CHEBI:18248"/>
    </ligandPart>
</feature>
<dbReference type="RefSeq" id="WP_009207307.1">
    <property type="nucleotide sequence ID" value="NC_022357.1"/>
</dbReference>
<feature type="domain" description="Cytochrome c" evidence="11">
    <location>
        <begin position="54"/>
        <end position="135"/>
    </location>
</feature>
<dbReference type="eggNOG" id="COG2863">
    <property type="taxonomic scope" value="Bacteria"/>
</dbReference>
<dbReference type="GO" id="GO:0042597">
    <property type="term" value="C:periplasmic space"/>
    <property type="evidence" value="ECO:0007669"/>
    <property type="project" value="UniProtKB-SubCell"/>
</dbReference>
<dbReference type="InterPro" id="IPR024167">
    <property type="entry name" value="Cytochrome_c4-like"/>
</dbReference>
<evidence type="ECO:0000259" key="11">
    <source>
        <dbReference type="PROSITE" id="PS51007"/>
    </source>
</evidence>
<evidence type="ECO:0000256" key="4">
    <source>
        <dbReference type="ARBA" id="ARBA00022723"/>
    </source>
</evidence>
<dbReference type="GO" id="GO:0020037">
    <property type="term" value="F:heme binding"/>
    <property type="evidence" value="ECO:0007669"/>
    <property type="project" value="InterPro"/>
</dbReference>
<dbReference type="Gene3D" id="1.10.760.10">
    <property type="entry name" value="Cytochrome c-like domain"/>
    <property type="match status" value="2"/>
</dbReference>
<comment type="subcellular location">
    <subcellularLocation>
        <location evidence="1">Periplasm</location>
    </subcellularLocation>
</comment>
<dbReference type="KEGG" id="sdr:SCD_n02933"/>
<gene>
    <name evidence="12" type="ORF">SCD_n02933</name>
</gene>
<feature type="domain" description="Cytochrome c" evidence="11">
    <location>
        <begin position="146"/>
        <end position="228"/>
    </location>
</feature>
<feature type="binding site" description="axial binding residue" evidence="9">
    <location>
        <position position="163"/>
    </location>
    <ligand>
        <name>heme c</name>
        <dbReference type="ChEBI" id="CHEBI:61717"/>
        <label>2</label>
    </ligand>
    <ligandPart>
        <name>Fe</name>
        <dbReference type="ChEBI" id="CHEBI:18248"/>
    </ligandPart>
</feature>
<keyword evidence="5" id="KW-0574">Periplasm</keyword>
<accession>S6B8T7</accession>
<dbReference type="PANTHER" id="PTHR33751:SF9">
    <property type="entry name" value="CYTOCHROME C4"/>
    <property type="match status" value="1"/>
</dbReference>
<reference evidence="12 13" key="1">
    <citation type="journal article" date="2012" name="Appl. Environ. Microbiol.">
        <title>Draft genome sequence of a psychrotolerant sulfur-oxidizing bacterium, Sulfuricella denitrificans skB26, and proteomic insights into cold adaptation.</title>
        <authorList>
            <person name="Watanabe T."/>
            <person name="Kojima H."/>
            <person name="Fukui M."/>
        </authorList>
    </citation>
    <scope>NUCLEOTIDE SEQUENCE [LARGE SCALE GENOMIC DNA]</scope>
    <source>
        <strain evidence="13">skB26</strain>
    </source>
</reference>
<feature type="signal peptide" evidence="10">
    <location>
        <begin position="1"/>
        <end position="21"/>
    </location>
</feature>
<feature type="binding site" description="covalent" evidence="8">
    <location>
        <position position="162"/>
    </location>
    <ligand>
        <name>heme c</name>
        <dbReference type="ChEBI" id="CHEBI:61717"/>
        <label>2</label>
    </ligand>
</feature>
<dbReference type="SUPFAM" id="SSF46626">
    <property type="entry name" value="Cytochrome c"/>
    <property type="match status" value="2"/>
</dbReference>
<evidence type="ECO:0000256" key="7">
    <source>
        <dbReference type="ARBA" id="ARBA00023004"/>
    </source>
</evidence>
<feature type="binding site" description="axial binding residue" evidence="9">
    <location>
        <position position="205"/>
    </location>
    <ligand>
        <name>heme c</name>
        <dbReference type="ChEBI" id="CHEBI:61717"/>
        <label>2</label>
    </ligand>
    <ligandPart>
        <name>Fe</name>
        <dbReference type="ChEBI" id="CHEBI:18248"/>
    </ligandPart>
</feature>
<keyword evidence="7 9" id="KW-0408">Iron</keyword>
<evidence type="ECO:0000256" key="9">
    <source>
        <dbReference type="PIRSR" id="PIRSR000005-2"/>
    </source>
</evidence>
<dbReference type="AlphaFoldDB" id="S6B8T7"/>
<keyword evidence="4 9" id="KW-0479">Metal-binding</keyword>
<organism evidence="12 13">
    <name type="scientific">Sulfuricella denitrificans (strain DSM 22764 / NBRC 105220 / skB26)</name>
    <dbReference type="NCBI Taxonomy" id="1163617"/>
    <lineage>
        <taxon>Bacteria</taxon>
        <taxon>Pseudomonadati</taxon>
        <taxon>Pseudomonadota</taxon>
        <taxon>Betaproteobacteria</taxon>
        <taxon>Nitrosomonadales</taxon>
        <taxon>Sulfuricellaceae</taxon>
        <taxon>Sulfuricella</taxon>
    </lineage>
</organism>
<evidence type="ECO:0000256" key="5">
    <source>
        <dbReference type="ARBA" id="ARBA00022764"/>
    </source>
</evidence>
<feature type="binding site" description="covalent" evidence="8">
    <location>
        <position position="159"/>
    </location>
    <ligand>
        <name>heme c</name>
        <dbReference type="ChEBI" id="CHEBI:61717"/>
        <label>2</label>
    </ligand>
</feature>
<evidence type="ECO:0000313" key="12">
    <source>
        <dbReference type="EMBL" id="BAN36732.1"/>
    </source>
</evidence>